<feature type="transmembrane region" description="Helical" evidence="5">
    <location>
        <begin position="329"/>
        <end position="348"/>
    </location>
</feature>
<comment type="caution">
    <text evidence="6">The sequence shown here is derived from an EMBL/GenBank/DDBJ whole genome shotgun (WGS) entry which is preliminary data.</text>
</comment>
<dbReference type="InterPro" id="IPR036259">
    <property type="entry name" value="MFS_trans_sf"/>
</dbReference>
<proteinExistence type="predicted"/>
<feature type="transmembrane region" description="Helical" evidence="5">
    <location>
        <begin position="209"/>
        <end position="226"/>
    </location>
</feature>
<dbReference type="Proteomes" id="UP001196413">
    <property type="component" value="Unassembled WGS sequence"/>
</dbReference>
<dbReference type="GO" id="GO:0005765">
    <property type="term" value="C:lysosomal membrane"/>
    <property type="evidence" value="ECO:0007669"/>
    <property type="project" value="TreeGrafter"/>
</dbReference>
<dbReference type="Gene3D" id="1.20.1250.20">
    <property type="entry name" value="MFS general substrate transporter like domains"/>
    <property type="match status" value="1"/>
</dbReference>
<keyword evidence="7" id="KW-1185">Reference proteome</keyword>
<accession>A0AAD5M8V7</accession>
<keyword evidence="3 5" id="KW-1133">Transmembrane helix</keyword>
<sequence length="355" mass="39544">MLLCYFLFGTATSSATVLRSYFAAVSTAQDRAKAYSAFAIANVLSTIVGPLCQLIFSSIRYPGFVLIEGFLKFHIYTAPIWVATFTNIVSVTVIYCGLKDVHSTKTIGEVGNLFELENIKVWIRRVRSMNLNWLLIVLCLMERVLVFLSVVTLYVVITPFMMIAYGWDGEKTVRASSLCMAVVGILAIVIAVAFIFFRIGNKISPRCSFLLAISMAVSMYLLSYPYEITSHKMQEYNETLRTGCDPRRYSWCDTAYGTPSFILLPVLCIVMGIVLPMSGISLDTLYSKILAGIDQNVLQGAMVVAEDVSFIFGPIFVASLFAYRGLSTVWLANGLLTTFGLVCWLAFFSKMKKFE</sequence>
<feature type="transmembrane region" description="Helical" evidence="5">
    <location>
        <begin position="35"/>
        <end position="56"/>
    </location>
</feature>
<dbReference type="SUPFAM" id="SSF103473">
    <property type="entry name" value="MFS general substrate transporter"/>
    <property type="match status" value="1"/>
</dbReference>
<evidence type="ECO:0000313" key="6">
    <source>
        <dbReference type="EMBL" id="KAJ1354225.1"/>
    </source>
</evidence>
<evidence type="ECO:0000256" key="1">
    <source>
        <dbReference type="ARBA" id="ARBA00004141"/>
    </source>
</evidence>
<evidence type="ECO:0000313" key="7">
    <source>
        <dbReference type="Proteomes" id="UP001196413"/>
    </source>
</evidence>
<dbReference type="AlphaFoldDB" id="A0AAD5M8V7"/>
<keyword evidence="4 5" id="KW-0472">Membrane</keyword>
<dbReference type="Pfam" id="PF07690">
    <property type="entry name" value="MFS_1"/>
    <property type="match status" value="1"/>
</dbReference>
<dbReference type="EMBL" id="JAHQIW010001998">
    <property type="protein sequence ID" value="KAJ1354225.1"/>
    <property type="molecule type" value="Genomic_DNA"/>
</dbReference>
<feature type="transmembrane region" description="Helical" evidence="5">
    <location>
        <begin position="175"/>
        <end position="197"/>
    </location>
</feature>
<comment type="subcellular location">
    <subcellularLocation>
        <location evidence="1">Membrane</location>
        <topology evidence="1">Multi-pass membrane protein</topology>
    </subcellularLocation>
</comment>
<dbReference type="InterPro" id="IPR011701">
    <property type="entry name" value="MFS"/>
</dbReference>
<dbReference type="GO" id="GO:0022857">
    <property type="term" value="F:transmembrane transporter activity"/>
    <property type="evidence" value="ECO:0007669"/>
    <property type="project" value="InterPro"/>
</dbReference>
<dbReference type="PANTHER" id="PTHR23510:SF73">
    <property type="entry name" value="MFS DOMAIN-CONTAINING PROTEIN"/>
    <property type="match status" value="1"/>
</dbReference>
<evidence type="ECO:0000256" key="3">
    <source>
        <dbReference type="ARBA" id="ARBA00022989"/>
    </source>
</evidence>
<name>A0AAD5M8V7_PARTN</name>
<organism evidence="6 7">
    <name type="scientific">Parelaphostrongylus tenuis</name>
    <name type="common">Meningeal worm</name>
    <dbReference type="NCBI Taxonomy" id="148309"/>
    <lineage>
        <taxon>Eukaryota</taxon>
        <taxon>Metazoa</taxon>
        <taxon>Ecdysozoa</taxon>
        <taxon>Nematoda</taxon>
        <taxon>Chromadorea</taxon>
        <taxon>Rhabditida</taxon>
        <taxon>Rhabditina</taxon>
        <taxon>Rhabditomorpha</taxon>
        <taxon>Strongyloidea</taxon>
        <taxon>Metastrongylidae</taxon>
        <taxon>Parelaphostrongylus</taxon>
    </lineage>
</organism>
<feature type="transmembrane region" description="Helical" evidence="5">
    <location>
        <begin position="133"/>
        <end position="155"/>
    </location>
</feature>
<feature type="transmembrane region" description="Helical" evidence="5">
    <location>
        <begin position="261"/>
        <end position="282"/>
    </location>
</feature>
<gene>
    <name evidence="6" type="ORF">KIN20_011100</name>
</gene>
<evidence type="ECO:0000256" key="4">
    <source>
        <dbReference type="ARBA" id="ARBA00023136"/>
    </source>
</evidence>
<keyword evidence="2 5" id="KW-0812">Transmembrane</keyword>
<dbReference type="InterPro" id="IPR051068">
    <property type="entry name" value="MFS_Domain-Containing_Protein"/>
</dbReference>
<feature type="transmembrane region" description="Helical" evidence="5">
    <location>
        <begin position="303"/>
        <end position="323"/>
    </location>
</feature>
<protein>
    <submittedName>
        <fullName evidence="6">Uncharacterized protein</fullName>
    </submittedName>
</protein>
<dbReference type="PANTHER" id="PTHR23510">
    <property type="entry name" value="INNER MEMBRANE TRANSPORT PROTEIN YAJR"/>
    <property type="match status" value="1"/>
</dbReference>
<evidence type="ECO:0000256" key="5">
    <source>
        <dbReference type="SAM" id="Phobius"/>
    </source>
</evidence>
<reference evidence="6" key="1">
    <citation type="submission" date="2021-06" db="EMBL/GenBank/DDBJ databases">
        <title>Parelaphostrongylus tenuis whole genome reference sequence.</title>
        <authorList>
            <person name="Garwood T.J."/>
            <person name="Larsen P.A."/>
            <person name="Fountain-Jones N.M."/>
            <person name="Garbe J.R."/>
            <person name="Macchietto M.G."/>
            <person name="Kania S.A."/>
            <person name="Gerhold R.W."/>
            <person name="Richards J.E."/>
            <person name="Wolf T.M."/>
        </authorList>
    </citation>
    <scope>NUCLEOTIDE SEQUENCE</scope>
    <source>
        <strain evidence="6">MNPRO001-30</strain>
        <tissue evidence="6">Meninges</tissue>
    </source>
</reference>
<evidence type="ECO:0000256" key="2">
    <source>
        <dbReference type="ARBA" id="ARBA00022692"/>
    </source>
</evidence>